<accession>E7MQ08</accession>
<protein>
    <submittedName>
        <fullName evidence="1">Uncharacterized protein</fullName>
    </submittedName>
</protein>
<organism evidence="1 2">
    <name type="scientific">Solobacterium moorei F0204</name>
    <dbReference type="NCBI Taxonomy" id="706433"/>
    <lineage>
        <taxon>Bacteria</taxon>
        <taxon>Bacillati</taxon>
        <taxon>Bacillota</taxon>
        <taxon>Erysipelotrichia</taxon>
        <taxon>Erysipelotrichales</taxon>
        <taxon>Erysipelotrichaceae</taxon>
        <taxon>Solobacterium</taxon>
    </lineage>
</organism>
<name>E7MQ08_9FIRM</name>
<dbReference type="HOGENOM" id="CLU_3222161_0_0_9"/>
<proteinExistence type="predicted"/>
<sequence>MIPYAKFNIYDEPHTAKAVFSGKVSTMIITLKFCDDCTINSQTK</sequence>
<reference evidence="1 2" key="1">
    <citation type="submission" date="2010-08" db="EMBL/GenBank/DDBJ databases">
        <authorList>
            <person name="Weinstock G."/>
            <person name="Sodergren E."/>
            <person name="Clifton S."/>
            <person name="Fulton L."/>
            <person name="Fulton B."/>
            <person name="Courtney L."/>
            <person name="Fronick C."/>
            <person name="Harrison M."/>
            <person name="Strong C."/>
            <person name="Farmer C."/>
            <person name="Delahaunty K."/>
            <person name="Markovic C."/>
            <person name="Hall O."/>
            <person name="Minx P."/>
            <person name="Tomlinson C."/>
            <person name="Mitreva M."/>
            <person name="Hou S."/>
            <person name="Chen J."/>
            <person name="Wollam A."/>
            <person name="Pepin K.H."/>
            <person name="Johnson M."/>
            <person name="Bhonagiri V."/>
            <person name="Zhang X."/>
            <person name="Suruliraj S."/>
            <person name="Warren W."/>
            <person name="Chinwalla A."/>
            <person name="Mardis E.R."/>
            <person name="Wilson R.K."/>
        </authorList>
    </citation>
    <scope>NUCLEOTIDE SEQUENCE [LARGE SCALE GENOMIC DNA]</scope>
    <source>
        <strain evidence="1 2">F0204</strain>
    </source>
</reference>
<dbReference type="EMBL" id="AECQ01000031">
    <property type="protein sequence ID" value="EFW23927.1"/>
    <property type="molecule type" value="Genomic_DNA"/>
</dbReference>
<dbReference type="Proteomes" id="UP000004097">
    <property type="component" value="Unassembled WGS sequence"/>
</dbReference>
<evidence type="ECO:0000313" key="1">
    <source>
        <dbReference type="EMBL" id="EFW23927.1"/>
    </source>
</evidence>
<keyword evidence="2" id="KW-1185">Reference proteome</keyword>
<comment type="caution">
    <text evidence="1">The sequence shown here is derived from an EMBL/GenBank/DDBJ whole genome shotgun (WGS) entry which is preliminary data.</text>
</comment>
<dbReference type="AlphaFoldDB" id="E7MQ08"/>
<evidence type="ECO:0000313" key="2">
    <source>
        <dbReference type="Proteomes" id="UP000004097"/>
    </source>
</evidence>
<gene>
    <name evidence="1" type="ORF">HMPREF9430_01734</name>
</gene>